<evidence type="ECO:0000313" key="3">
    <source>
        <dbReference type="EMBL" id="MFC3460134.1"/>
    </source>
</evidence>
<proteinExistence type="predicted"/>
<feature type="compositionally biased region" description="Low complexity" evidence="1">
    <location>
        <begin position="24"/>
        <end position="38"/>
    </location>
</feature>
<feature type="compositionally biased region" description="Pro residues" evidence="1">
    <location>
        <begin position="39"/>
        <end position="51"/>
    </location>
</feature>
<name>A0ABV7PLT5_9BURK</name>
<feature type="compositionally biased region" description="Polar residues" evidence="1">
    <location>
        <begin position="54"/>
        <end position="89"/>
    </location>
</feature>
<comment type="caution">
    <text evidence="3">The sequence shown here is derived from an EMBL/GenBank/DDBJ whole genome shotgun (WGS) entry which is preliminary data.</text>
</comment>
<dbReference type="Proteomes" id="UP001595665">
    <property type="component" value="Unassembled WGS sequence"/>
</dbReference>
<accession>A0ABV7PLT5</accession>
<evidence type="ECO:0000313" key="4">
    <source>
        <dbReference type="Proteomes" id="UP001595665"/>
    </source>
</evidence>
<reference evidence="4" key="1">
    <citation type="journal article" date="2019" name="Int. J. Syst. Evol. Microbiol.">
        <title>The Global Catalogue of Microorganisms (GCM) 10K type strain sequencing project: providing services to taxonomists for standard genome sequencing and annotation.</title>
        <authorList>
            <consortium name="The Broad Institute Genomics Platform"/>
            <consortium name="The Broad Institute Genome Sequencing Center for Infectious Disease"/>
            <person name="Wu L."/>
            <person name="Ma J."/>
        </authorList>
    </citation>
    <scope>NUCLEOTIDE SEQUENCE [LARGE SCALE GENOMIC DNA]</scope>
    <source>
        <strain evidence="4">CCM 7480</strain>
    </source>
</reference>
<protein>
    <recommendedName>
        <fullName evidence="2">PcRGLX/YetA-like N-terminal RIFT barrel domain-containing protein</fullName>
    </recommendedName>
</protein>
<dbReference type="InterPro" id="IPR048329">
    <property type="entry name" value="PcRGLX_1st"/>
</dbReference>
<dbReference type="Pfam" id="PF19501">
    <property type="entry name" value="PcRGLX_1st"/>
    <property type="match status" value="1"/>
</dbReference>
<evidence type="ECO:0000259" key="2">
    <source>
        <dbReference type="Pfam" id="PF19501"/>
    </source>
</evidence>
<keyword evidence="4" id="KW-1185">Reference proteome</keyword>
<sequence>MRIAAIAVFGSTLAACGGGGGSGSNTNLASSSSSDATPAPTPATQTPPPVGASPSGTPVVSVTPETTAPSVPSVPSGTTTAPISGTTSDPMPLPIASVGEYAEYGVVTDVRIQNTGSASQVNAPFTFGQVFAIGDLPQGYSLVGRLDDGTKVPLQLDVKAYHADGSVRHAVVSAILPGLAASQVRTLALMKTNAPITPGTLSPKVLLSNGFSSSVHAVINGVEYKASADDMIKSGWKYNTWLSGAVANEWQVSAPLRSVDGTEHPHLTARFAIRWYDSIKKARVDVTVENNWAYELNPSNITYDAKVVVRGQEVYVKPAMTHLHHSRWRKLFWWGDEPQVHVRHNSAYLIASRAVPNYDQSVVTPEATLNNLMAKWTGSAIEPMGVGLANPYMPSTGGRNDIGLLPGWAATYLLTMDPRAKAVTLGTADLAGSWSSHYRDRNTDRPVSLVDFPYMTILGTKGDTKNPVTKQYEAFPVCPSTSCTTPNKHDTSHQPAFAYLPYLVTGDYYYLEELQFWASYNVFQSNPGWRKNVQGLVADDQVRGQAWSMRTLAEAAYITPDSDRLKEHFQRILASNLDWYNTKYTNNPDANFFGVLDMNSAVIYNSKRGVAPWQDDFFTSAIGHAVELGFEQARGLLIWKAKSPAMRMTDPGICWIDGALYAMSIRDSATSPFYTSMSQAADASETATFRSLTCGSAEMASFLKLKVGEMTGYSSTVIGYPSNMQPALAYAVDVRLSNGAAAWNKFMARSVKPNYGTGPQFAIVPR</sequence>
<evidence type="ECO:0000256" key="1">
    <source>
        <dbReference type="SAM" id="MobiDB-lite"/>
    </source>
</evidence>
<dbReference type="RefSeq" id="WP_379736754.1">
    <property type="nucleotide sequence ID" value="NZ_JBHRVV010000001.1"/>
</dbReference>
<gene>
    <name evidence="3" type="ORF">ACFOPH_18030</name>
</gene>
<feature type="region of interest" description="Disordered" evidence="1">
    <location>
        <begin position="16"/>
        <end position="91"/>
    </location>
</feature>
<organism evidence="3 4">
    <name type="scientific">Massilia haematophila</name>
    <dbReference type="NCBI Taxonomy" id="457923"/>
    <lineage>
        <taxon>Bacteria</taxon>
        <taxon>Pseudomonadati</taxon>
        <taxon>Pseudomonadota</taxon>
        <taxon>Betaproteobacteria</taxon>
        <taxon>Burkholderiales</taxon>
        <taxon>Oxalobacteraceae</taxon>
        <taxon>Telluria group</taxon>
        <taxon>Massilia</taxon>
    </lineage>
</organism>
<dbReference type="EMBL" id="JBHRVV010000001">
    <property type="protein sequence ID" value="MFC3460134.1"/>
    <property type="molecule type" value="Genomic_DNA"/>
</dbReference>
<dbReference type="PROSITE" id="PS51257">
    <property type="entry name" value="PROKAR_LIPOPROTEIN"/>
    <property type="match status" value="1"/>
</dbReference>
<feature type="domain" description="PcRGLX/YetA-like N-terminal RIFT barrel" evidence="2">
    <location>
        <begin position="116"/>
        <end position="171"/>
    </location>
</feature>